<protein>
    <submittedName>
        <fullName evidence="2">Uncharacterized protein</fullName>
    </submittedName>
</protein>
<dbReference type="AlphaFoldDB" id="A0A7K0DUX6"/>
<evidence type="ECO:0000256" key="1">
    <source>
        <dbReference type="SAM" id="MobiDB-lite"/>
    </source>
</evidence>
<accession>A0A7K0DUX6</accession>
<dbReference type="RefSeq" id="WP_153346486.1">
    <property type="nucleotide sequence ID" value="NZ_WEGI01000011.1"/>
</dbReference>
<evidence type="ECO:0000313" key="2">
    <source>
        <dbReference type="EMBL" id="MQY29563.1"/>
    </source>
</evidence>
<keyword evidence="3" id="KW-1185">Reference proteome</keyword>
<comment type="caution">
    <text evidence="2">The sequence shown here is derived from an EMBL/GenBank/DDBJ whole genome shotgun (WGS) entry which is preliminary data.</text>
</comment>
<feature type="compositionally biased region" description="Basic and acidic residues" evidence="1">
    <location>
        <begin position="1"/>
        <end position="23"/>
    </location>
</feature>
<reference evidence="2 3" key="1">
    <citation type="submission" date="2019-10" db="EMBL/GenBank/DDBJ databases">
        <title>Nocardia macrotermitis sp. nov. and Nocardia aurantia sp. nov., isolated from the gut of fungus growing-termite Macrotermes natalensis.</title>
        <authorList>
            <person name="Benndorf R."/>
            <person name="Schwitalla J."/>
            <person name="Martin K."/>
            <person name="De Beer W."/>
            <person name="Kaster A.-K."/>
            <person name="Vollmers J."/>
            <person name="Poulsen M."/>
            <person name="Beemelmanns C."/>
        </authorList>
    </citation>
    <scope>NUCLEOTIDE SEQUENCE [LARGE SCALE GENOMIC DNA]</scope>
    <source>
        <strain evidence="2 3">RB56</strain>
    </source>
</reference>
<sequence>MPGEHLSEEPQAERGPEGSRDTGADTPGGGPADRPAGTIDEEETTSSHDREPAPGTVGTTGTETPGDAEPAVPPYEGRTGADR</sequence>
<dbReference type="Proteomes" id="UP000431401">
    <property type="component" value="Unassembled WGS sequence"/>
</dbReference>
<organism evidence="2 3">
    <name type="scientific">Nocardia aurantia</name>
    <dbReference type="NCBI Taxonomy" id="2585199"/>
    <lineage>
        <taxon>Bacteria</taxon>
        <taxon>Bacillati</taxon>
        <taxon>Actinomycetota</taxon>
        <taxon>Actinomycetes</taxon>
        <taxon>Mycobacteriales</taxon>
        <taxon>Nocardiaceae</taxon>
        <taxon>Nocardia</taxon>
    </lineage>
</organism>
<dbReference type="OrthoDB" id="4570511at2"/>
<name>A0A7K0DUX6_9NOCA</name>
<gene>
    <name evidence="2" type="ORF">NRB56_51540</name>
</gene>
<feature type="compositionally biased region" description="Low complexity" evidence="1">
    <location>
        <begin position="53"/>
        <end position="65"/>
    </location>
</feature>
<proteinExistence type="predicted"/>
<evidence type="ECO:0000313" key="3">
    <source>
        <dbReference type="Proteomes" id="UP000431401"/>
    </source>
</evidence>
<dbReference type="EMBL" id="WEGI01000011">
    <property type="protein sequence ID" value="MQY29563.1"/>
    <property type="molecule type" value="Genomic_DNA"/>
</dbReference>
<feature type="region of interest" description="Disordered" evidence="1">
    <location>
        <begin position="1"/>
        <end position="83"/>
    </location>
</feature>